<proteinExistence type="predicted"/>
<name>A0ACB9RVG5_9MYRT</name>
<comment type="caution">
    <text evidence="1">The sequence shown here is derived from an EMBL/GenBank/DDBJ whole genome shotgun (WGS) entry which is preliminary data.</text>
</comment>
<accession>A0ACB9RVG5</accession>
<reference evidence="2" key="1">
    <citation type="journal article" date="2023" name="Front. Plant Sci.">
        <title>Chromosomal-level genome assembly of Melastoma candidum provides insights into trichome evolution.</title>
        <authorList>
            <person name="Zhong Y."/>
            <person name="Wu W."/>
            <person name="Sun C."/>
            <person name="Zou P."/>
            <person name="Liu Y."/>
            <person name="Dai S."/>
            <person name="Zhou R."/>
        </authorList>
    </citation>
    <scope>NUCLEOTIDE SEQUENCE [LARGE SCALE GENOMIC DNA]</scope>
</reference>
<gene>
    <name evidence="1" type="ORF">MLD38_007854</name>
</gene>
<organism evidence="1 2">
    <name type="scientific">Melastoma candidum</name>
    <dbReference type="NCBI Taxonomy" id="119954"/>
    <lineage>
        <taxon>Eukaryota</taxon>
        <taxon>Viridiplantae</taxon>
        <taxon>Streptophyta</taxon>
        <taxon>Embryophyta</taxon>
        <taxon>Tracheophyta</taxon>
        <taxon>Spermatophyta</taxon>
        <taxon>Magnoliopsida</taxon>
        <taxon>eudicotyledons</taxon>
        <taxon>Gunneridae</taxon>
        <taxon>Pentapetalae</taxon>
        <taxon>rosids</taxon>
        <taxon>malvids</taxon>
        <taxon>Myrtales</taxon>
        <taxon>Melastomataceae</taxon>
        <taxon>Melastomatoideae</taxon>
        <taxon>Melastomateae</taxon>
        <taxon>Melastoma</taxon>
    </lineage>
</organism>
<sequence length="329" mass="37409">MAGSGFYYIHLQFSCMNCFLRLGKKRKKKQVMEDVHLPRRSVSLPSRLPSFDSLAMLLSLKSLSTTASVAPPCSMMIQFNLGKLVEMYEGAEQLVRSSLGRNRKNVSWIEEAVNDSILLLDICGYARDAILSTKQEVGDLQSVMRRKSRGDSAEVARQVKSFMCHRKNTGRAISKHFDKLRRLERKYSTVNTRSAKIEDEHSSRVREAMRELIGFTVSVLQSVLTFLRPSERAMGSRHGWSFVLMRMLSTEIRKQRAGTKLEGMEYVDWTICSLWKSQATADSEDVRSVRAGLENVIVGSIEGIEERLDGLHKCLIRNRICLLDALLPR</sequence>
<dbReference type="EMBL" id="CM042882">
    <property type="protein sequence ID" value="KAI4381816.1"/>
    <property type="molecule type" value="Genomic_DNA"/>
</dbReference>
<evidence type="ECO:0000313" key="1">
    <source>
        <dbReference type="EMBL" id="KAI4381816.1"/>
    </source>
</evidence>
<protein>
    <submittedName>
        <fullName evidence="1">Uncharacterized protein</fullName>
    </submittedName>
</protein>
<evidence type="ECO:0000313" key="2">
    <source>
        <dbReference type="Proteomes" id="UP001057402"/>
    </source>
</evidence>
<keyword evidence="2" id="KW-1185">Reference proteome</keyword>
<dbReference type="Proteomes" id="UP001057402">
    <property type="component" value="Chromosome 3"/>
</dbReference>